<feature type="domain" description="Peptidase S9 prolyl oligopeptidase catalytic" evidence="5">
    <location>
        <begin position="545"/>
        <end position="741"/>
    </location>
</feature>
<evidence type="ECO:0000259" key="6">
    <source>
        <dbReference type="Pfam" id="PF00930"/>
    </source>
</evidence>
<protein>
    <recommendedName>
        <fullName evidence="3">Venom dipeptidyl peptidase 4</fullName>
    </recommendedName>
</protein>
<organism evidence="7">
    <name type="scientific">Menopon gallinae</name>
    <name type="common">poultry shaft louse</name>
    <dbReference type="NCBI Taxonomy" id="328185"/>
    <lineage>
        <taxon>Eukaryota</taxon>
        <taxon>Metazoa</taxon>
        <taxon>Ecdysozoa</taxon>
        <taxon>Arthropoda</taxon>
        <taxon>Hexapoda</taxon>
        <taxon>Insecta</taxon>
        <taxon>Pterygota</taxon>
        <taxon>Neoptera</taxon>
        <taxon>Paraneoptera</taxon>
        <taxon>Psocodea</taxon>
        <taxon>Troctomorpha</taxon>
        <taxon>Phthiraptera</taxon>
        <taxon>Amblycera</taxon>
        <taxon>Menoponidae</taxon>
        <taxon>Menopon</taxon>
    </lineage>
</organism>
<sequence length="743" mass="86034">MKFAIYIVLLSLSGSLAKSIAGNNGKKAWTLDESFTTRFGGVDAKWLSDHEVIYKNRTTGDIMKYDLKNTKVLVEASVLKKYNCTSYSFSFDGKYLLMRYDEQKRYRHSAFSKYVIYSLEKKTYLDLEKDRLQHAEWSPADHDIIYIHDNDIYMYVMGRGKYRITKTGIPGEVFNGICDWMYEEEIRERATTLAMSPDGQRLLYMTIDDRQVMEEQFMEYGEPGSLKNQYMTPVKIHYPKPGTALPGYQVFLFNKMDNTTRLMAASWAKPEGREITYGYKWVSNTSFTMTFANRVQNVTETDFCRGKESNCKKIFEDKNPHGWANFHSPIVSVEGDRFVARVRQKVGNDEYYHIHLISTDGSKRIALTNGTFMVREILKWDEPSGYVYYQASEVGQPASDHVYAVSTDGKQKPFCITCQMKSPEDIACKAAKITFNRNLNYMIGLCRGPTPLVTAIYKWKAPNELTQIVMLDVNEPLRKKLQEKLQPQEMNFKVKVTETIDADVRLYVPPGIDTTGKTKYPLIIYVYGGPDNPQVNDYFTIDISWYMTTNQSIIYGIIDGRGTGRKGTKMMYAVYRAFGTVEMDDQRTATKYLRDNLKFIDGERIGIWGWSYGGYATAKVLEDDVEGVFKCGVSVAPVSDWIYYNSGYTERYMDLPNANPKGYRNSSLLYNVENLRNKQFLLMHGTADDNVHYQHAMHLAKVLEKKNILFMQEAYPDEDHSIGNFRRHVYYTIERFFRRCFRL</sequence>
<dbReference type="SUPFAM" id="SSF82171">
    <property type="entry name" value="DPP6 N-terminal domain-like"/>
    <property type="match status" value="1"/>
</dbReference>
<dbReference type="SUPFAM" id="SSF53474">
    <property type="entry name" value="alpha/beta-Hydrolases"/>
    <property type="match status" value="1"/>
</dbReference>
<dbReference type="Pfam" id="PF00930">
    <property type="entry name" value="DPPIV_N"/>
    <property type="match status" value="1"/>
</dbReference>
<evidence type="ECO:0000256" key="3">
    <source>
        <dbReference type="ARBA" id="ARBA00072929"/>
    </source>
</evidence>
<feature type="domain" description="Dipeptidylpeptidase IV N-terminal" evidence="6">
    <location>
        <begin position="90"/>
        <end position="450"/>
    </location>
</feature>
<dbReference type="PANTHER" id="PTHR11731">
    <property type="entry name" value="PROTEASE FAMILY S9B,C DIPEPTIDYL-PEPTIDASE IV-RELATED"/>
    <property type="match status" value="1"/>
</dbReference>
<comment type="similarity">
    <text evidence="1">Belongs to the peptidase S9B family. DPPIV subfamily.</text>
</comment>
<dbReference type="GO" id="GO:0006508">
    <property type="term" value="P:proteolysis"/>
    <property type="evidence" value="ECO:0007669"/>
    <property type="project" value="InterPro"/>
</dbReference>
<dbReference type="PANTHER" id="PTHR11731:SF154">
    <property type="entry name" value="VENOM DIPEPTIDYL PEPTIDASE 4-LIKE PROTEIN"/>
    <property type="match status" value="1"/>
</dbReference>
<dbReference type="InterPro" id="IPR029058">
    <property type="entry name" value="AB_hydrolase_fold"/>
</dbReference>
<dbReference type="AlphaFoldDB" id="A0AAW2HJD5"/>
<dbReference type="InterPro" id="IPR050278">
    <property type="entry name" value="Serine_Prot_S9B/DPPIV"/>
</dbReference>
<keyword evidence="4" id="KW-0732">Signal</keyword>
<evidence type="ECO:0000313" key="7">
    <source>
        <dbReference type="EMBL" id="KAL0269721.1"/>
    </source>
</evidence>
<feature type="chain" id="PRO_5043677172" description="Venom dipeptidyl peptidase 4" evidence="4">
    <location>
        <begin position="18"/>
        <end position="743"/>
    </location>
</feature>
<feature type="signal peptide" evidence="4">
    <location>
        <begin position="1"/>
        <end position="17"/>
    </location>
</feature>
<accession>A0AAW2HJD5</accession>
<keyword evidence="2" id="KW-0325">Glycoprotein</keyword>
<dbReference type="InterPro" id="IPR002469">
    <property type="entry name" value="Peptidase_S9B_N"/>
</dbReference>
<dbReference type="EMBL" id="JARGDH010000004">
    <property type="protein sequence ID" value="KAL0269721.1"/>
    <property type="molecule type" value="Genomic_DNA"/>
</dbReference>
<proteinExistence type="inferred from homology"/>
<dbReference type="FunFam" id="3.40.50.1820:FF:000003">
    <property type="entry name" value="Dipeptidyl peptidase 4"/>
    <property type="match status" value="1"/>
</dbReference>
<reference evidence="7" key="1">
    <citation type="journal article" date="2024" name="Gigascience">
        <title>Chromosome-level genome of the poultry shaft louse Menopon gallinae provides insight into the host-switching and adaptive evolution of parasitic lice.</title>
        <authorList>
            <person name="Xu Y."/>
            <person name="Ma L."/>
            <person name="Liu S."/>
            <person name="Liang Y."/>
            <person name="Liu Q."/>
            <person name="He Z."/>
            <person name="Tian L."/>
            <person name="Duan Y."/>
            <person name="Cai W."/>
            <person name="Li H."/>
            <person name="Song F."/>
        </authorList>
    </citation>
    <scope>NUCLEOTIDE SEQUENCE</scope>
    <source>
        <strain evidence="7">Cailab_2023a</strain>
    </source>
</reference>
<evidence type="ECO:0000256" key="2">
    <source>
        <dbReference type="ARBA" id="ARBA00023180"/>
    </source>
</evidence>
<comment type="caution">
    <text evidence="7">The sequence shown here is derived from an EMBL/GenBank/DDBJ whole genome shotgun (WGS) entry which is preliminary data.</text>
</comment>
<evidence type="ECO:0000256" key="1">
    <source>
        <dbReference type="ARBA" id="ARBA00010036"/>
    </source>
</evidence>
<name>A0AAW2HJD5_9NEOP</name>
<dbReference type="Pfam" id="PF00326">
    <property type="entry name" value="Peptidase_S9"/>
    <property type="match status" value="1"/>
</dbReference>
<evidence type="ECO:0000256" key="4">
    <source>
        <dbReference type="SAM" id="SignalP"/>
    </source>
</evidence>
<gene>
    <name evidence="7" type="ORF">PYX00_007357</name>
</gene>
<dbReference type="InterPro" id="IPR001375">
    <property type="entry name" value="Peptidase_S9_cat"/>
</dbReference>
<dbReference type="GO" id="GO:0005886">
    <property type="term" value="C:plasma membrane"/>
    <property type="evidence" value="ECO:0007669"/>
    <property type="project" value="TreeGrafter"/>
</dbReference>
<dbReference type="GO" id="GO:0008239">
    <property type="term" value="F:dipeptidyl-peptidase activity"/>
    <property type="evidence" value="ECO:0007669"/>
    <property type="project" value="TreeGrafter"/>
</dbReference>
<dbReference type="Gene3D" id="3.40.50.1820">
    <property type="entry name" value="alpha/beta hydrolase"/>
    <property type="match status" value="1"/>
</dbReference>
<dbReference type="Gene3D" id="2.140.10.30">
    <property type="entry name" value="Dipeptidylpeptidase IV, N-terminal domain"/>
    <property type="match status" value="1"/>
</dbReference>
<evidence type="ECO:0000259" key="5">
    <source>
        <dbReference type="Pfam" id="PF00326"/>
    </source>
</evidence>
<dbReference type="GO" id="GO:0008236">
    <property type="term" value="F:serine-type peptidase activity"/>
    <property type="evidence" value="ECO:0007669"/>
    <property type="project" value="InterPro"/>
</dbReference>